<keyword evidence="5" id="KW-1185">Reference proteome</keyword>
<dbReference type="InterPro" id="IPR054255">
    <property type="entry name" value="DUF6986"/>
</dbReference>
<evidence type="ECO:0000256" key="3">
    <source>
        <dbReference type="ARBA" id="ARBA00022842"/>
    </source>
</evidence>
<reference evidence="4 5" key="1">
    <citation type="journal article" date="2019" name="Int. J. Syst. Evol. Microbiol.">
        <title>The Global Catalogue of Microorganisms (GCM) 10K type strain sequencing project: providing services to taxonomists for standard genome sequencing and annotation.</title>
        <authorList>
            <consortium name="The Broad Institute Genomics Platform"/>
            <consortium name="The Broad Institute Genome Sequencing Center for Infectious Disease"/>
            <person name="Wu L."/>
            <person name="Ma J."/>
        </authorList>
    </citation>
    <scope>NUCLEOTIDE SEQUENCE [LARGE SCALE GENOMIC DNA]</scope>
    <source>
        <strain evidence="4 5">JCM 16034</strain>
    </source>
</reference>
<dbReference type="PANTHER" id="PTHR32308">
    <property type="entry name" value="LYASE BETA SUBUNIT, PUTATIVE (AFU_ORTHOLOGUE AFUA_4G13030)-RELATED"/>
    <property type="match status" value="1"/>
</dbReference>
<evidence type="ECO:0000256" key="1">
    <source>
        <dbReference type="ARBA" id="ARBA00001946"/>
    </source>
</evidence>
<organism evidence="4 5">
    <name type="scientific">Sinomonas flava</name>
    <dbReference type="NCBI Taxonomy" id="496857"/>
    <lineage>
        <taxon>Bacteria</taxon>
        <taxon>Bacillati</taxon>
        <taxon>Actinomycetota</taxon>
        <taxon>Actinomycetes</taxon>
        <taxon>Micrococcales</taxon>
        <taxon>Micrococcaceae</taxon>
        <taxon>Sinomonas</taxon>
    </lineage>
</organism>
<accession>A0ABN3BYP0</accession>
<keyword evidence="2" id="KW-0479">Metal-binding</keyword>
<dbReference type="EMBL" id="BAAAQW010000008">
    <property type="protein sequence ID" value="GAA2201786.1"/>
    <property type="molecule type" value="Genomic_DNA"/>
</dbReference>
<dbReference type="InterPro" id="IPR040442">
    <property type="entry name" value="Pyrv_kinase-like_dom_sf"/>
</dbReference>
<comment type="caution">
    <text evidence="4">The sequence shown here is derived from an EMBL/GenBank/DDBJ whole genome shotgun (WGS) entry which is preliminary data.</text>
</comment>
<dbReference type="Gene3D" id="3.20.20.60">
    <property type="entry name" value="Phosphoenolpyruvate-binding domains"/>
    <property type="match status" value="1"/>
</dbReference>
<dbReference type="Pfam" id="PF22484">
    <property type="entry name" value="DUF6986"/>
    <property type="match status" value="1"/>
</dbReference>
<evidence type="ECO:0000313" key="5">
    <source>
        <dbReference type="Proteomes" id="UP001500432"/>
    </source>
</evidence>
<proteinExistence type="predicted"/>
<dbReference type="Proteomes" id="UP001500432">
    <property type="component" value="Unassembled WGS sequence"/>
</dbReference>
<evidence type="ECO:0008006" key="6">
    <source>
        <dbReference type="Google" id="ProtNLM"/>
    </source>
</evidence>
<dbReference type="SUPFAM" id="SSF51621">
    <property type="entry name" value="Phosphoenolpyruvate/pyruvate domain"/>
    <property type="match status" value="1"/>
</dbReference>
<evidence type="ECO:0000256" key="2">
    <source>
        <dbReference type="ARBA" id="ARBA00022723"/>
    </source>
</evidence>
<gene>
    <name evidence="4" type="ORF">GCM10009849_27560</name>
</gene>
<sequence>MGSHSPRPHPVFGEADYERIDAGLADTDRLLAVGYPGDSGSRQPVHTVYVPADRFTPSLPAEWGAAALAAAEEAGGVRALAELVGLSPELAAEVAPRVEAKLRTEPIEDLRLDFEDGYLAPGRAAQAGGDPEETEDAEAVRAADQLAAALAAGSATPFAGIRFKCLEEATRRRGLRTLELFVVRLVDAVGGPDGLPDGLVLTLPKVTTVDQVKAMVYAVERLESALGLNPGRLGFEVQVETPQLIIGADGSHPVAQLPHKADGRITALHYGTYDYSASLSIAAAYQSMEHPVADFAKEVMQLAVAGTGIRLSDGSTNILPLGDAAQRQEAWRLHARLVRRSLERGFYQGWDLHAHQLPTRYIATYAFYRQGLDAATERLRNYVAQTVGAVLDEPATARALAAFVLRGLQCGAVGADEVLASTGLTEAELTGLAHPRLAHPRLAHSAAVPN</sequence>
<dbReference type="RefSeq" id="WP_344300334.1">
    <property type="nucleotide sequence ID" value="NZ_BAAAQW010000008.1"/>
</dbReference>
<keyword evidence="3" id="KW-0460">Magnesium</keyword>
<comment type="cofactor">
    <cofactor evidence="1">
        <name>Mg(2+)</name>
        <dbReference type="ChEBI" id="CHEBI:18420"/>
    </cofactor>
</comment>
<dbReference type="InterPro" id="IPR015813">
    <property type="entry name" value="Pyrv/PenolPyrv_kinase-like_dom"/>
</dbReference>
<evidence type="ECO:0000313" key="4">
    <source>
        <dbReference type="EMBL" id="GAA2201786.1"/>
    </source>
</evidence>
<dbReference type="PANTHER" id="PTHR32308:SF10">
    <property type="entry name" value="CITRATE LYASE SUBUNIT BETA"/>
    <property type="match status" value="1"/>
</dbReference>
<protein>
    <recommendedName>
        <fullName evidence="6">Aldolase</fullName>
    </recommendedName>
</protein>
<name>A0ABN3BYP0_9MICC</name>